<name>A0ABV0AWP9_9ACTN</name>
<evidence type="ECO:0000313" key="7">
    <source>
        <dbReference type="EMBL" id="MEN3538110.1"/>
    </source>
</evidence>
<dbReference type="Gene3D" id="3.40.50.300">
    <property type="entry name" value="P-loop containing nucleotide triphosphate hydrolases"/>
    <property type="match status" value="2"/>
</dbReference>
<sequence>MPDALRATTLDEELDARLAEDKPPAEVVELVRAALGAAPPPESPDVSGIYLGAVSVRGFRGVGRAARLPLTPGNGLTLVTGRNGSGKSSFAEAVEMALTGENSRWRDRSQIWTGGFANLHAGVSPEIEVELAIAGDSEPSVVRLTWTGDRHDATAATVTRPGRPEAPLATLGLTRAMTDHRPFLPYAELGTALDRPTEIHDKISAILGLGRLADACTILHDQALALEKTARAPRQALPALLARLAGVADPRAATAHAELSRTDPGLSVVEALVAGEGVPGAEHEQTRRLAELTGPAEQAVREAAERLRHARRAAERFRDSAAEDAGRRADLLDLALSHHRRHPDDPSCPTCGTPGALGEDWAARAAEEVARLRREAADATAARREVREADEAARGLVAGPPPGLPEGAAEVWRAWTACRTPGVLDPGLFEAAGLRLAAECAAVREEARRRLAELDGDWRRLAPELAAWCRDARAGQEAKARLALVKKADAWARDLHDTLRAERMAAQGQEARLYWQIMRGHSNVALREIRLEGRGNQRRAELSVAVDDIPGAALGVMSQGELHALALSLFLPRALAGRSPFRFLVIDDPVQSMDPEKVDGLAQLLDEVARHRQVVVFTHDTRLPQAIRRLGIEAAILEVRRGERSEIDVAVDLDPVERALREARGVALNPRLPRDVGQAVLPGLCRVALETAFVEAARRRLPAEGTDYAETERRISAARSTGEIAALALGVRREEVPVRLDRRFGGWAGAVYRACNQGAHNPQRFYDILRGHGDDPIGNVTRLARALREVR</sequence>
<dbReference type="Pfam" id="PF13304">
    <property type="entry name" value="AAA_21"/>
    <property type="match status" value="1"/>
</dbReference>
<dbReference type="SUPFAM" id="SSF52540">
    <property type="entry name" value="P-loop containing nucleoside triphosphate hydrolases"/>
    <property type="match status" value="1"/>
</dbReference>
<dbReference type="Pfam" id="PF13476">
    <property type="entry name" value="AAA_23"/>
    <property type="match status" value="1"/>
</dbReference>
<evidence type="ECO:0000259" key="5">
    <source>
        <dbReference type="Pfam" id="PF13304"/>
    </source>
</evidence>
<proteinExistence type="inferred from homology"/>
<comment type="subunit">
    <text evidence="2">Heterodimer of SbcC and SbcD.</text>
</comment>
<organism evidence="7 8">
    <name type="scientific">Microbispora maris</name>
    <dbReference type="NCBI Taxonomy" id="3144104"/>
    <lineage>
        <taxon>Bacteria</taxon>
        <taxon>Bacillati</taxon>
        <taxon>Actinomycetota</taxon>
        <taxon>Actinomycetes</taxon>
        <taxon>Streptosporangiales</taxon>
        <taxon>Streptosporangiaceae</taxon>
        <taxon>Microbispora</taxon>
    </lineage>
</organism>
<protein>
    <recommendedName>
        <fullName evidence="3">Nuclease SbcCD subunit C</fullName>
    </recommendedName>
</protein>
<feature type="domain" description="ATPase AAA-type core" evidence="5">
    <location>
        <begin position="554"/>
        <end position="622"/>
    </location>
</feature>
<dbReference type="InterPro" id="IPR003959">
    <property type="entry name" value="ATPase_AAA_core"/>
</dbReference>
<feature type="domain" description="Rad50/SbcC-type AAA" evidence="6">
    <location>
        <begin position="54"/>
        <end position="147"/>
    </location>
</feature>
<accession>A0ABV0AWP9</accession>
<evidence type="ECO:0000256" key="4">
    <source>
        <dbReference type="SAM" id="Coils"/>
    </source>
</evidence>
<dbReference type="PANTHER" id="PTHR32114:SF2">
    <property type="entry name" value="ABC TRANSPORTER ABCH.3"/>
    <property type="match status" value="1"/>
</dbReference>
<dbReference type="Proteomes" id="UP001447516">
    <property type="component" value="Unassembled WGS sequence"/>
</dbReference>
<reference evidence="7 8" key="1">
    <citation type="submission" date="2024-05" db="EMBL/GenBank/DDBJ databases">
        <title>Microbispora sp.ZYX-F-249.</title>
        <authorList>
            <person name="Xie H."/>
        </authorList>
    </citation>
    <scope>NUCLEOTIDE SEQUENCE [LARGE SCALE GENOMIC DNA]</scope>
    <source>
        <strain evidence="7 8">ZYX-F-249</strain>
    </source>
</reference>
<comment type="caution">
    <text evidence="7">The sequence shown here is derived from an EMBL/GenBank/DDBJ whole genome shotgun (WGS) entry which is preliminary data.</text>
</comment>
<evidence type="ECO:0000256" key="3">
    <source>
        <dbReference type="ARBA" id="ARBA00013368"/>
    </source>
</evidence>
<feature type="coiled-coil region" evidence="4">
    <location>
        <begin position="362"/>
        <end position="392"/>
    </location>
</feature>
<evidence type="ECO:0000259" key="6">
    <source>
        <dbReference type="Pfam" id="PF13476"/>
    </source>
</evidence>
<dbReference type="InterPro" id="IPR027417">
    <property type="entry name" value="P-loop_NTPase"/>
</dbReference>
<gene>
    <name evidence="7" type="ORF">AAH991_23545</name>
</gene>
<comment type="similarity">
    <text evidence="1">Belongs to the SMC family. SbcC subfamily.</text>
</comment>
<dbReference type="EMBL" id="JBDJAW010000020">
    <property type="protein sequence ID" value="MEN3538110.1"/>
    <property type="molecule type" value="Genomic_DNA"/>
</dbReference>
<dbReference type="RefSeq" id="WP_346228061.1">
    <property type="nucleotide sequence ID" value="NZ_JBDJAW010000020.1"/>
</dbReference>
<dbReference type="PANTHER" id="PTHR32114">
    <property type="entry name" value="ABC TRANSPORTER ABCH.3"/>
    <property type="match status" value="1"/>
</dbReference>
<evidence type="ECO:0000256" key="2">
    <source>
        <dbReference type="ARBA" id="ARBA00011322"/>
    </source>
</evidence>
<evidence type="ECO:0000256" key="1">
    <source>
        <dbReference type="ARBA" id="ARBA00006930"/>
    </source>
</evidence>
<dbReference type="InterPro" id="IPR038729">
    <property type="entry name" value="Rad50/SbcC_AAA"/>
</dbReference>
<keyword evidence="8" id="KW-1185">Reference proteome</keyword>
<keyword evidence="4" id="KW-0175">Coiled coil</keyword>
<evidence type="ECO:0000313" key="8">
    <source>
        <dbReference type="Proteomes" id="UP001447516"/>
    </source>
</evidence>